<keyword evidence="1" id="KW-0472">Membrane</keyword>
<sequence>MEEISINLLCAVAGVVISYLAFRNSSNRKIQDDTETTTKLEQQITFLCENVRDIKHDVAKFNTSFLDISERVAKVEASTKQAHLRIDEIINRIGGK</sequence>
<dbReference type="EMBL" id="LN681541">
    <property type="protein sequence ID" value="CEK40788.1"/>
    <property type="molecule type" value="Genomic_DNA"/>
</dbReference>
<organism evidence="2 3">
    <name type="scientific">Clostridium phage phiMMP01</name>
    <dbReference type="NCBI Taxonomy" id="1582156"/>
    <lineage>
        <taxon>Viruses</taxon>
        <taxon>Duplodnaviria</taxon>
        <taxon>Heunggongvirae</taxon>
        <taxon>Uroviricota</taxon>
        <taxon>Caudoviricetes</taxon>
        <taxon>Yongloolinvirus</taxon>
        <taxon>Yongloolinvirus MMP01</taxon>
    </lineage>
</organism>
<evidence type="ECO:0000256" key="1">
    <source>
        <dbReference type="SAM" id="Phobius"/>
    </source>
</evidence>
<feature type="transmembrane region" description="Helical" evidence="1">
    <location>
        <begin position="6"/>
        <end position="22"/>
    </location>
</feature>
<proteinExistence type="predicted"/>
<name>A0A0A8WIF5_9CAUD</name>
<dbReference type="Proteomes" id="UP000030736">
    <property type="component" value="Segment"/>
</dbReference>
<accession>A0A0A8WIF5</accession>
<keyword evidence="1" id="KW-0812">Transmembrane</keyword>
<protein>
    <submittedName>
        <fullName evidence="2">Uncharacterized protein</fullName>
    </submittedName>
</protein>
<gene>
    <name evidence="2" type="ORF">PHIMMP01_20034</name>
</gene>
<dbReference type="KEGG" id="vg:26646870"/>
<evidence type="ECO:0000313" key="2">
    <source>
        <dbReference type="EMBL" id="CEK40788.1"/>
    </source>
</evidence>
<keyword evidence="1" id="KW-1133">Transmembrane helix</keyword>
<dbReference type="GeneID" id="26646870"/>
<evidence type="ECO:0000313" key="3">
    <source>
        <dbReference type="Proteomes" id="UP000030736"/>
    </source>
</evidence>
<keyword evidence="3" id="KW-1185">Reference proteome</keyword>
<dbReference type="RefSeq" id="YP_009206152.1">
    <property type="nucleotide sequence ID" value="NC_028883.1"/>
</dbReference>
<reference evidence="2 3" key="1">
    <citation type="submission" date="2014-12" db="EMBL/GenBank/DDBJ databases">
        <title>Whole Genome Sequence and Molecular Characterization of Siphoviridae / Myoviridae Phage Infecting Clostridium difficile.</title>
        <authorList>
            <person name="Monot M."/>
        </authorList>
    </citation>
    <scope>NUCLEOTIDE SEQUENCE [LARGE SCALE GENOMIC DNA]</scope>
</reference>